<name>A0A511KGH8_RHOTO</name>
<keyword evidence="2" id="KW-0472">Membrane</keyword>
<feature type="region of interest" description="Disordered" evidence="1">
    <location>
        <begin position="169"/>
        <end position="205"/>
    </location>
</feature>
<feature type="compositionally biased region" description="Low complexity" evidence="1">
    <location>
        <begin position="601"/>
        <end position="621"/>
    </location>
</feature>
<feature type="compositionally biased region" description="Low complexity" evidence="1">
    <location>
        <begin position="471"/>
        <end position="491"/>
    </location>
</feature>
<feature type="compositionally biased region" description="Polar residues" evidence="1">
    <location>
        <begin position="324"/>
        <end position="338"/>
    </location>
</feature>
<feature type="compositionally biased region" description="Low complexity" evidence="1">
    <location>
        <begin position="501"/>
        <end position="513"/>
    </location>
</feature>
<feature type="domain" description="LsmAD" evidence="3">
    <location>
        <begin position="215"/>
        <end position="288"/>
    </location>
</feature>
<feature type="compositionally biased region" description="Low complexity" evidence="1">
    <location>
        <begin position="341"/>
        <end position="381"/>
    </location>
</feature>
<dbReference type="AlphaFoldDB" id="A0A511KGH8"/>
<feature type="compositionally biased region" description="Pro residues" evidence="1">
    <location>
        <begin position="622"/>
        <end position="632"/>
    </location>
</feature>
<feature type="region of interest" description="Disordered" evidence="1">
    <location>
        <begin position="450"/>
        <end position="659"/>
    </location>
</feature>
<dbReference type="CDD" id="cd00600">
    <property type="entry name" value="Sm_like"/>
    <property type="match status" value="1"/>
</dbReference>
<feature type="region of interest" description="Disordered" evidence="1">
    <location>
        <begin position="826"/>
        <end position="981"/>
    </location>
</feature>
<feature type="compositionally biased region" description="Low complexity" evidence="1">
    <location>
        <begin position="404"/>
        <end position="420"/>
    </location>
</feature>
<dbReference type="GO" id="GO:0010494">
    <property type="term" value="C:cytoplasmic stress granule"/>
    <property type="evidence" value="ECO:0007669"/>
    <property type="project" value="TreeGrafter"/>
</dbReference>
<comment type="caution">
    <text evidence="4">The sequence shown here is derived from an EMBL/GenBank/DDBJ whole genome shotgun (WGS) entry which is preliminary data.</text>
</comment>
<feature type="region of interest" description="Disordered" evidence="1">
    <location>
        <begin position="297"/>
        <end position="387"/>
    </location>
</feature>
<dbReference type="GO" id="GO:0003729">
    <property type="term" value="F:mRNA binding"/>
    <property type="evidence" value="ECO:0007669"/>
    <property type="project" value="TreeGrafter"/>
</dbReference>
<feature type="compositionally biased region" description="Pro residues" evidence="1">
    <location>
        <begin position="835"/>
        <end position="844"/>
    </location>
</feature>
<feature type="compositionally biased region" description="Low complexity" evidence="1">
    <location>
        <begin position="907"/>
        <end position="924"/>
    </location>
</feature>
<evidence type="ECO:0000313" key="5">
    <source>
        <dbReference type="Proteomes" id="UP000321518"/>
    </source>
</evidence>
<feature type="compositionally biased region" description="Gly residues" evidence="1">
    <location>
        <begin position="171"/>
        <end position="186"/>
    </location>
</feature>
<dbReference type="Proteomes" id="UP000321518">
    <property type="component" value="Unassembled WGS sequence"/>
</dbReference>
<feature type="transmembrane region" description="Helical" evidence="2">
    <location>
        <begin position="26"/>
        <end position="43"/>
    </location>
</feature>
<keyword evidence="2" id="KW-0812">Transmembrane</keyword>
<dbReference type="InterPro" id="IPR009604">
    <property type="entry name" value="LsmAD_domain"/>
</dbReference>
<dbReference type="Pfam" id="PF06741">
    <property type="entry name" value="LsmAD"/>
    <property type="match status" value="1"/>
</dbReference>
<sequence length="981" mass="100722">MAHTQQKRAVPGLGPSQVDSPAHDRFCWLLLALVLTLFVLFLPSPSPLLHLGAAFDKQGQTVTVTLKGGMRVRGILASSIPDSNDMSISLRQVVDLHAPPLTTPKPSLLINGRDLLEIEAADVALDLEGRSDASAQAASSSRERDSFRTDTDISGAALFGKERQLQAWGASSGGGLEDSLEGGVGGLEEDGLDRSTKGPARGRGWDQFAANERQFGLRTDYDDEIYTTKLDRSGADYKERERRAAQLEREIMKGGSALANNAHVAEERGEQLPEIENEEDRYGAVIRGEGAYVPPGARKAAAARVSQQQNGSPVPADKAAPSTPAGTSRLPQPTSATSRIPAVPSSGSSAASSTTTPSVPAPASVAAASASPAVAAPGAAAKPYQRSFQDFVTNERVRLEQKRAQMAQAQQQAQQQQQQALKKEQDSKLASLVQWSQTFKNPYPLSEDVAAIMGKKPGSNVSHDASKKPDSSVASNASPAVSPANTTRTLPAPAPTPSPTPSSASFPPQAAAPKFTKPLLPEIPPFNPARAKARQAELAAQRNGATAPPPAAAAPHTTPTATAADASASSSLKPKAPTTKLSAKSAAFVFKPNPTASSFTPGASSPASNAGAIPPAAVPAAAPAPAPAPAPVPQSANATPRKPAEPQAPPNPFFGNKVIKRGSSSMHVKEDFTPFKNGVLPEPSTVAPSWQFSGKPYRSIYPIPPQTAASAAASAVDDSASSIAGSLPGPGGIVDPNNAAAIAAAQAHAHAAAASGVPLGMMHPHQPHGPPPPHFPPQMAAALAASQGGPAPHISGGPVPPHVAGMPHHGAYNMYQMAAMAANANGGSIRGFPGQPGPGVPPHGGPHHPHSHPQQHPHHPGQMQHPQQHLMPGAGGPPIPPPPFAPQFMPGQGSHGAQIFPSPHMPPSSASASPHISHPSPAASNAQIPGQAGVGGPPGRYMPWTPAGFGPGQHGGPTPPPQNGPVPPHPGPPPQFVQQQQ</sequence>
<evidence type="ECO:0000259" key="3">
    <source>
        <dbReference type="SMART" id="SM01272"/>
    </source>
</evidence>
<feature type="compositionally biased region" description="Low complexity" evidence="1">
    <location>
        <begin position="536"/>
        <end position="546"/>
    </location>
</feature>
<feature type="region of interest" description="Disordered" evidence="1">
    <location>
        <begin position="403"/>
        <end position="428"/>
    </location>
</feature>
<dbReference type="GO" id="GO:0034063">
    <property type="term" value="P:stress granule assembly"/>
    <property type="evidence" value="ECO:0007669"/>
    <property type="project" value="TreeGrafter"/>
</dbReference>
<accession>A0A511KGH8</accession>
<gene>
    <name evidence="4" type="ORF">Rt10032_c08g3494</name>
</gene>
<dbReference type="OrthoDB" id="2275718at2759"/>
<proteinExistence type="predicted"/>
<evidence type="ECO:0000256" key="2">
    <source>
        <dbReference type="SAM" id="Phobius"/>
    </source>
</evidence>
<feature type="compositionally biased region" description="Low complexity" evidence="1">
    <location>
        <begin position="860"/>
        <end position="872"/>
    </location>
</feature>
<protein>
    <submittedName>
        <fullName evidence="4">Pab1 binding protein</fullName>
    </submittedName>
</protein>
<dbReference type="InterPro" id="IPR045117">
    <property type="entry name" value="ATXN2-like"/>
</dbReference>
<dbReference type="EMBL" id="BJWK01000008">
    <property type="protein sequence ID" value="GEM09477.1"/>
    <property type="molecule type" value="Genomic_DNA"/>
</dbReference>
<evidence type="ECO:0000256" key="1">
    <source>
        <dbReference type="SAM" id="MobiDB-lite"/>
    </source>
</evidence>
<feature type="compositionally biased region" description="Pro residues" evidence="1">
    <location>
        <begin position="875"/>
        <end position="885"/>
    </location>
</feature>
<evidence type="ECO:0000313" key="4">
    <source>
        <dbReference type="EMBL" id="GEM09477.1"/>
    </source>
</evidence>
<keyword evidence="2" id="KW-1133">Transmembrane helix</keyword>
<dbReference type="SMART" id="SM01272">
    <property type="entry name" value="LsmAD"/>
    <property type="match status" value="1"/>
</dbReference>
<organism evidence="4 5">
    <name type="scientific">Rhodotorula toruloides</name>
    <name type="common">Yeast</name>
    <name type="synonym">Rhodosporidium toruloides</name>
    <dbReference type="NCBI Taxonomy" id="5286"/>
    <lineage>
        <taxon>Eukaryota</taxon>
        <taxon>Fungi</taxon>
        <taxon>Dikarya</taxon>
        <taxon>Basidiomycota</taxon>
        <taxon>Pucciniomycotina</taxon>
        <taxon>Microbotryomycetes</taxon>
        <taxon>Sporidiobolales</taxon>
        <taxon>Sporidiobolaceae</taxon>
        <taxon>Rhodotorula</taxon>
    </lineage>
</organism>
<dbReference type="PANTHER" id="PTHR12854">
    <property type="entry name" value="ATAXIN 2-RELATED"/>
    <property type="match status" value="1"/>
</dbReference>
<reference evidence="4 5" key="1">
    <citation type="submission" date="2019-07" db="EMBL/GenBank/DDBJ databases">
        <title>Rhodotorula toruloides NBRC10032 genome sequencing.</title>
        <authorList>
            <person name="Shida Y."/>
            <person name="Takaku H."/>
            <person name="Ogasawara W."/>
            <person name="Mori K."/>
        </authorList>
    </citation>
    <scope>NUCLEOTIDE SEQUENCE [LARGE SCALE GENOMIC DNA]</scope>
    <source>
        <strain evidence="4 5">NBRC10032</strain>
    </source>
</reference>
<feature type="compositionally biased region" description="Pro residues" evidence="1">
    <location>
        <begin position="957"/>
        <end position="975"/>
    </location>
</feature>
<feature type="compositionally biased region" description="Low complexity" evidence="1">
    <location>
        <begin position="553"/>
        <end position="578"/>
    </location>
</feature>
<dbReference type="PANTHER" id="PTHR12854:SF7">
    <property type="entry name" value="ATAXIN-2 HOMOLOG"/>
    <property type="match status" value="1"/>
</dbReference>
<feature type="compositionally biased region" description="Basic residues" evidence="1">
    <location>
        <begin position="845"/>
        <end position="859"/>
    </location>
</feature>